<dbReference type="EMBL" id="UINC01229878">
    <property type="protein sequence ID" value="SVE61778.1"/>
    <property type="molecule type" value="Genomic_DNA"/>
</dbReference>
<dbReference type="AlphaFoldDB" id="A0A383F067"/>
<gene>
    <name evidence="1" type="ORF">METZ01_LOCUS514632</name>
</gene>
<feature type="non-terminal residue" evidence="1">
    <location>
        <position position="63"/>
    </location>
</feature>
<protein>
    <submittedName>
        <fullName evidence="1">Uncharacterized protein</fullName>
    </submittedName>
</protein>
<dbReference type="GO" id="GO:0016020">
    <property type="term" value="C:membrane"/>
    <property type="evidence" value="ECO:0007669"/>
    <property type="project" value="InterPro"/>
</dbReference>
<dbReference type="PANTHER" id="PTHR12224:SF0">
    <property type="entry name" value="BETA-1,4-MANNOSYL-GLYCOPROTEIN 4-BETA-N-ACETYLGLUCOSAMINYLTRANSFERASE"/>
    <property type="match status" value="1"/>
</dbReference>
<dbReference type="GO" id="GO:0006044">
    <property type="term" value="P:N-acetylglucosamine metabolic process"/>
    <property type="evidence" value="ECO:0007669"/>
    <property type="project" value="TreeGrafter"/>
</dbReference>
<reference evidence="1" key="1">
    <citation type="submission" date="2018-05" db="EMBL/GenBank/DDBJ databases">
        <authorList>
            <person name="Lanie J.A."/>
            <person name="Ng W.-L."/>
            <person name="Kazmierczak K.M."/>
            <person name="Andrzejewski T.M."/>
            <person name="Davidsen T.M."/>
            <person name="Wayne K.J."/>
            <person name="Tettelin H."/>
            <person name="Glass J.I."/>
            <person name="Rusch D."/>
            <person name="Podicherti R."/>
            <person name="Tsui H.-C.T."/>
            <person name="Winkler M.E."/>
        </authorList>
    </citation>
    <scope>NUCLEOTIDE SEQUENCE</scope>
</reference>
<organism evidence="1">
    <name type="scientific">marine metagenome</name>
    <dbReference type="NCBI Taxonomy" id="408172"/>
    <lineage>
        <taxon>unclassified sequences</taxon>
        <taxon>metagenomes</taxon>
        <taxon>ecological metagenomes</taxon>
    </lineage>
</organism>
<sequence length="63" mass="7809">MKIFDCFMYFDEEVVLDVRLNTLDKYVDYFVIVESEFTHSGDKRDLKFNHKKFEKFKNKIIYK</sequence>
<dbReference type="GO" id="GO:0003830">
    <property type="term" value="F:beta-1,4-mannosylglycoprotein 4-beta-N-acetylglucosaminyltransferase activity"/>
    <property type="evidence" value="ECO:0007669"/>
    <property type="project" value="InterPro"/>
</dbReference>
<accession>A0A383F067</accession>
<dbReference type="InterPro" id="IPR006813">
    <property type="entry name" value="Glyco_trans_17"/>
</dbReference>
<proteinExistence type="predicted"/>
<evidence type="ECO:0000313" key="1">
    <source>
        <dbReference type="EMBL" id="SVE61778.1"/>
    </source>
</evidence>
<dbReference type="Pfam" id="PF04724">
    <property type="entry name" value="Glyco_transf_17"/>
    <property type="match status" value="1"/>
</dbReference>
<dbReference type="PANTHER" id="PTHR12224">
    <property type="entry name" value="BETA-1,4-MANNOSYL-GLYCOPROTEIN BETA-1,4-N-ACETYLGLUCOSAMINYL-TRANSFERASE"/>
    <property type="match status" value="1"/>
</dbReference>
<name>A0A383F067_9ZZZZ</name>